<reference evidence="2" key="1">
    <citation type="journal article" date="2013" name="BMC Microbiol.">
        <title>Taxonomy and evolution of bacteriochlorophyll a-containing members of the OM60/NOR5 clade of marine gammaproteobacteria: description of Luminiphilus syltensis gen. nov., sp. nov., reclassification of Haliea rubra as Pseudohaliea rubra gen. nov., comb. nov., and emendation of Chromatocurvus halotolerans.</title>
        <authorList>
            <person name="Spring S."/>
            <person name="Riedel T."/>
            <person name="Sproer C."/>
            <person name="Yan S."/>
            <person name="Harder J."/>
            <person name="Fuchs B.M."/>
        </authorList>
    </citation>
    <scope>NUCLEOTIDE SEQUENCE [LARGE SCALE GENOMIC DNA]</scope>
    <source>
        <strain evidence="2">NOR51-B</strain>
    </source>
</reference>
<protein>
    <submittedName>
        <fullName evidence="1">Uncharacterized protein</fullName>
    </submittedName>
</protein>
<dbReference type="AlphaFoldDB" id="B8KV67"/>
<sequence length="40" mass="4401">MAARLAARITAEKVITLKKWPLHWGPGGQASAYPRNPDID</sequence>
<organism evidence="1 2">
    <name type="scientific">Luminiphilus syltensis NOR5-1B</name>
    <dbReference type="NCBI Taxonomy" id="565045"/>
    <lineage>
        <taxon>Bacteria</taxon>
        <taxon>Pseudomonadati</taxon>
        <taxon>Pseudomonadota</taxon>
        <taxon>Gammaproteobacteria</taxon>
        <taxon>Cellvibrionales</taxon>
        <taxon>Halieaceae</taxon>
        <taxon>Luminiphilus</taxon>
    </lineage>
</organism>
<dbReference type="HOGENOM" id="CLU_3292031_0_0_6"/>
<accession>B8KV67</accession>
<dbReference type="Proteomes" id="UP000004699">
    <property type="component" value="Unassembled WGS sequence"/>
</dbReference>
<proteinExistence type="predicted"/>
<evidence type="ECO:0000313" key="2">
    <source>
        <dbReference type="Proteomes" id="UP000004699"/>
    </source>
</evidence>
<gene>
    <name evidence="1" type="ORF">NOR51B_268</name>
</gene>
<name>B8KV67_9GAMM</name>
<evidence type="ECO:0000313" key="1">
    <source>
        <dbReference type="EMBL" id="EED34331.1"/>
    </source>
</evidence>
<dbReference type="EMBL" id="DS999411">
    <property type="protein sequence ID" value="EED34331.1"/>
    <property type="molecule type" value="Genomic_DNA"/>
</dbReference>
<keyword evidence="2" id="KW-1185">Reference proteome</keyword>